<reference evidence="11 12" key="1">
    <citation type="submission" date="2014-08" db="EMBL/GenBank/DDBJ databases">
        <title>Clostridium innocuum, an unnegligible vancomycin-resistant pathogen causing extra-intestinal infections.</title>
        <authorList>
            <person name="Feng Y."/>
            <person name="Chiu C.-H."/>
        </authorList>
    </citation>
    <scope>NUCLEOTIDE SEQUENCE [LARGE SCALE GENOMIC DNA]</scope>
    <source>
        <strain evidence="11 12">AN88</strain>
    </source>
</reference>
<evidence type="ECO:0000256" key="6">
    <source>
        <dbReference type="ARBA" id="ARBA00022842"/>
    </source>
</evidence>
<dbReference type="PROSITE" id="PS51986">
    <property type="entry name" value="GS_BETA_GRASP"/>
    <property type="match status" value="1"/>
</dbReference>
<dbReference type="PROSITE" id="PS00181">
    <property type="entry name" value="GLNA_ATP"/>
    <property type="match status" value="1"/>
</dbReference>
<keyword evidence="3" id="KW-0436">Ligase</keyword>
<dbReference type="InterPro" id="IPR008147">
    <property type="entry name" value="Gln_synt_N"/>
</dbReference>
<evidence type="ECO:0000256" key="8">
    <source>
        <dbReference type="RuleBase" id="RU000384"/>
    </source>
</evidence>
<dbReference type="InterPro" id="IPR036651">
    <property type="entry name" value="Gln_synt_N_sf"/>
</dbReference>
<protein>
    <submittedName>
        <fullName evidence="11">Glutamine synthetase</fullName>
    </submittedName>
</protein>
<dbReference type="InterPro" id="IPR008146">
    <property type="entry name" value="Gln_synth_cat_dom"/>
</dbReference>
<evidence type="ECO:0000256" key="2">
    <source>
        <dbReference type="ARBA" id="ARBA00009897"/>
    </source>
</evidence>
<proteinExistence type="inferred from homology"/>
<dbReference type="Pfam" id="PF03951">
    <property type="entry name" value="Gln-synt_N"/>
    <property type="match status" value="1"/>
</dbReference>
<dbReference type="PANTHER" id="PTHR43785:SF12">
    <property type="entry name" value="TYPE-1 GLUTAMINE SYNTHETASE 2"/>
    <property type="match status" value="1"/>
</dbReference>
<evidence type="ECO:0000259" key="10">
    <source>
        <dbReference type="PROSITE" id="PS51987"/>
    </source>
</evidence>
<dbReference type="GO" id="GO:0004356">
    <property type="term" value="F:glutamine synthetase activity"/>
    <property type="evidence" value="ECO:0007669"/>
    <property type="project" value="InterPro"/>
</dbReference>
<dbReference type="PROSITE" id="PS51987">
    <property type="entry name" value="GS_CATALYTIC"/>
    <property type="match status" value="1"/>
</dbReference>
<keyword evidence="5" id="KW-0067">ATP-binding</keyword>
<dbReference type="SUPFAM" id="SSF55931">
    <property type="entry name" value="Glutamine synthetase/guanido kinase"/>
    <property type="match status" value="1"/>
</dbReference>
<dbReference type="GO" id="GO:0005524">
    <property type="term" value="F:ATP binding"/>
    <property type="evidence" value="ECO:0007669"/>
    <property type="project" value="UniProtKB-KW"/>
</dbReference>
<dbReference type="PANTHER" id="PTHR43785">
    <property type="entry name" value="GAMMA-GLUTAMYLPUTRESCINE SYNTHETASE"/>
    <property type="match status" value="1"/>
</dbReference>
<keyword evidence="4" id="KW-0547">Nucleotide-binding</keyword>
<evidence type="ECO:0000313" key="11">
    <source>
        <dbReference type="EMBL" id="KGJ53759.1"/>
    </source>
</evidence>
<evidence type="ECO:0000313" key="12">
    <source>
        <dbReference type="Proteomes" id="UP000030008"/>
    </source>
</evidence>
<dbReference type="SUPFAM" id="SSF54368">
    <property type="entry name" value="Glutamine synthetase, N-terminal domain"/>
    <property type="match status" value="1"/>
</dbReference>
<evidence type="ECO:0000256" key="7">
    <source>
        <dbReference type="PROSITE-ProRule" id="PRU01330"/>
    </source>
</evidence>
<dbReference type="SMART" id="SM01230">
    <property type="entry name" value="Gln-synt_C"/>
    <property type="match status" value="1"/>
</dbReference>
<dbReference type="EMBL" id="JQIF01000033">
    <property type="protein sequence ID" value="KGJ53759.1"/>
    <property type="molecule type" value="Genomic_DNA"/>
</dbReference>
<dbReference type="Gene3D" id="3.30.590.10">
    <property type="entry name" value="Glutamine synthetase/guanido kinase, catalytic domain"/>
    <property type="match status" value="1"/>
</dbReference>
<evidence type="ECO:0000256" key="1">
    <source>
        <dbReference type="ARBA" id="ARBA00001946"/>
    </source>
</evidence>
<dbReference type="InterPro" id="IPR027303">
    <property type="entry name" value="Gln_synth_gly_rich_site"/>
</dbReference>
<feature type="domain" description="GS beta-grasp" evidence="9">
    <location>
        <begin position="15"/>
        <end position="106"/>
    </location>
</feature>
<organism evidence="11 12">
    <name type="scientific">Clostridium innocuum</name>
    <dbReference type="NCBI Taxonomy" id="1522"/>
    <lineage>
        <taxon>Bacteria</taxon>
        <taxon>Bacillati</taxon>
        <taxon>Bacillota</taxon>
        <taxon>Clostridia</taxon>
        <taxon>Eubacteriales</taxon>
        <taxon>Clostridiaceae</taxon>
        <taxon>Clostridium</taxon>
    </lineage>
</organism>
<dbReference type="Pfam" id="PF00120">
    <property type="entry name" value="Gln-synt_C"/>
    <property type="match status" value="1"/>
</dbReference>
<dbReference type="Gene3D" id="3.10.20.70">
    <property type="entry name" value="Glutamine synthetase, N-terminal domain"/>
    <property type="match status" value="1"/>
</dbReference>
<dbReference type="InterPro" id="IPR014746">
    <property type="entry name" value="Gln_synth/guanido_kin_cat_dom"/>
</dbReference>
<gene>
    <name evidence="11" type="ORF">CIAN88_07220</name>
</gene>
<dbReference type="RefSeq" id="WP_044904774.1">
    <property type="nucleotide sequence ID" value="NZ_JQIF01000033.1"/>
</dbReference>
<name>A0A099I722_CLOIN</name>
<evidence type="ECO:0000259" key="9">
    <source>
        <dbReference type="PROSITE" id="PS51986"/>
    </source>
</evidence>
<dbReference type="Proteomes" id="UP000030008">
    <property type="component" value="Unassembled WGS sequence"/>
</dbReference>
<keyword evidence="6" id="KW-0460">Magnesium</keyword>
<evidence type="ECO:0000256" key="4">
    <source>
        <dbReference type="ARBA" id="ARBA00022741"/>
    </source>
</evidence>
<sequence>MVTSEREIMEFIEEYDVKFIRLAFFDLFGNQKNISIMPRELKQVFAHGLSFDASAVSGFSQGSQFTEEHTSDLFLFPDISTLTILPWRPQIGRVVRMYCEIRYPDGSAYALDTRSLLNRMMKQVGGKGMQIMAGTECEFYLFERDENGKPTTIPYDEAGYCDIAPLDKGENVRREICLDLEEMGIHPESSHHEQGPGQNEIDFRFDEVMPCADNLMTFRNVVDMVALSSGLKANFHPKPLQQQPGNGLHINLSLFRNGENLFAQEQGRYMEAFLSGILRRIREITLFLNPETESYLRLGEDKAPKYICYSRSNRSALIRIPAANEHRTRIEVRSPDPSCNPYLALALLIAAGMEGIEDGLTAKEFHGNIYLHHEGLQELPSSLQEALQLAQNSSFTKRVLGEELLQGFLNAKIKQLRM</sequence>
<feature type="domain" description="GS catalytic" evidence="10">
    <location>
        <begin position="113"/>
        <end position="418"/>
    </location>
</feature>
<evidence type="ECO:0000256" key="5">
    <source>
        <dbReference type="ARBA" id="ARBA00022840"/>
    </source>
</evidence>
<dbReference type="AlphaFoldDB" id="A0A099I722"/>
<comment type="similarity">
    <text evidence="2 7 8">Belongs to the glutamine synthetase family.</text>
</comment>
<evidence type="ECO:0000256" key="3">
    <source>
        <dbReference type="ARBA" id="ARBA00022598"/>
    </source>
</evidence>
<dbReference type="GO" id="GO:0006542">
    <property type="term" value="P:glutamine biosynthetic process"/>
    <property type="evidence" value="ECO:0007669"/>
    <property type="project" value="InterPro"/>
</dbReference>
<accession>A0A099I722</accession>
<comment type="cofactor">
    <cofactor evidence="1">
        <name>Mg(2+)</name>
        <dbReference type="ChEBI" id="CHEBI:18420"/>
    </cofactor>
</comment>
<comment type="caution">
    <text evidence="11">The sequence shown here is derived from an EMBL/GenBank/DDBJ whole genome shotgun (WGS) entry which is preliminary data.</text>
</comment>